<dbReference type="Gene3D" id="3.60.15.10">
    <property type="entry name" value="Ribonuclease Z/Hydroxyacylglutathione hydrolase-like"/>
    <property type="match status" value="1"/>
</dbReference>
<comment type="caution">
    <text evidence="4">The sequence shown here is derived from an EMBL/GenBank/DDBJ whole genome shotgun (WGS) entry which is preliminary data.</text>
</comment>
<dbReference type="Pfam" id="PF16661">
    <property type="entry name" value="Lactamase_B_6"/>
    <property type="match status" value="1"/>
</dbReference>
<dbReference type="STRING" id="1802723.A2675_01275"/>
<accession>A0A1G2S913</accession>
<dbReference type="GO" id="GO:0004521">
    <property type="term" value="F:RNA endonuclease activity"/>
    <property type="evidence" value="ECO:0007669"/>
    <property type="project" value="TreeGrafter"/>
</dbReference>
<feature type="domain" description="Metallo-beta-lactamase" evidence="2">
    <location>
        <begin position="18"/>
        <end position="239"/>
    </location>
</feature>
<evidence type="ECO:0000256" key="1">
    <source>
        <dbReference type="ARBA" id="ARBA00022801"/>
    </source>
</evidence>
<dbReference type="InterPro" id="IPR050698">
    <property type="entry name" value="MBL"/>
</dbReference>
<dbReference type="SMART" id="SM00849">
    <property type="entry name" value="Lactamase_B"/>
    <property type="match status" value="1"/>
</dbReference>
<dbReference type="CDD" id="cd16295">
    <property type="entry name" value="TTHA0252-CPSF-like_MBL-fold"/>
    <property type="match status" value="1"/>
</dbReference>
<evidence type="ECO:0008006" key="6">
    <source>
        <dbReference type="Google" id="ProtNLM"/>
    </source>
</evidence>
<sequence length="465" mass="50954">MTDQKTTLGFYGAASMVTGSNFLLTILGEGNPGHGVKIMIDCGLFQGGSVFDEKNHAAFPYDPASVDVLIVTHAHLDHVGRIPKLIREGFHGTIYSTPPTRDMARLILTDSMGVLRREAEAKGTKPLYNEADVEKAMSHWQAKPYRQSFELPGGVSATLHDAGHILGSSMVELTRGGKTIVFSGDLGNSPAPLLHNTEALTQPDYLVMESLYGDHEHEDRDTRKHILEDVIESTVLRGGALIIPAFSIERTQEVLFEINDLVEHKKIPEVPVFLDSPLAIKVTEIYKAEENDQYFNKTAMAAIASGDDIFKFPRLHFTLSRQESDAIAETPDPKIIMAGSGMSNGGRVVKHLKRHLADPKSTMLIVGYQAAGTMGRMIQDGAKEVTIEGEVIPVRAQITTIHGYSAHKDGAELLTFIEPAIDSLKKVFLVHGEPKGLLFFAQRARDYLGLDAAVPQEGEVFTIDF</sequence>
<keyword evidence="1" id="KW-0378">Hydrolase</keyword>
<dbReference type="GO" id="GO:0016787">
    <property type="term" value="F:hydrolase activity"/>
    <property type="evidence" value="ECO:0007669"/>
    <property type="project" value="UniProtKB-KW"/>
</dbReference>
<organism evidence="4 5">
    <name type="scientific">Candidatus Yonathbacteria bacterium RIFCSPHIGHO2_01_FULL_51_10</name>
    <dbReference type="NCBI Taxonomy" id="1802723"/>
    <lineage>
        <taxon>Bacteria</taxon>
        <taxon>Candidatus Yonathiibacteriota</taxon>
    </lineage>
</organism>
<protein>
    <recommendedName>
        <fullName evidence="6">MBL fold hydrolase</fullName>
    </recommendedName>
</protein>
<dbReference type="EMBL" id="MHUS01000018">
    <property type="protein sequence ID" value="OHA80761.1"/>
    <property type="molecule type" value="Genomic_DNA"/>
</dbReference>
<dbReference type="Proteomes" id="UP000176997">
    <property type="component" value="Unassembled WGS sequence"/>
</dbReference>
<evidence type="ECO:0000259" key="2">
    <source>
        <dbReference type="SMART" id="SM00849"/>
    </source>
</evidence>
<dbReference type="SMART" id="SM01027">
    <property type="entry name" value="Beta-Casp"/>
    <property type="match status" value="1"/>
</dbReference>
<evidence type="ECO:0000313" key="4">
    <source>
        <dbReference type="EMBL" id="OHA80761.1"/>
    </source>
</evidence>
<dbReference type="InterPro" id="IPR011108">
    <property type="entry name" value="RMMBL"/>
</dbReference>
<dbReference type="Pfam" id="PF07521">
    <property type="entry name" value="RMMBL"/>
    <property type="match status" value="1"/>
</dbReference>
<dbReference type="InterPro" id="IPR036866">
    <property type="entry name" value="RibonucZ/Hydroxyglut_hydro"/>
</dbReference>
<feature type="domain" description="Beta-Casp" evidence="3">
    <location>
        <begin position="251"/>
        <end position="378"/>
    </location>
</feature>
<dbReference type="Gene3D" id="3.40.50.10890">
    <property type="match status" value="1"/>
</dbReference>
<gene>
    <name evidence="4" type="ORF">A2675_01275</name>
</gene>
<evidence type="ECO:0000259" key="3">
    <source>
        <dbReference type="SMART" id="SM01027"/>
    </source>
</evidence>
<dbReference type="Pfam" id="PF10996">
    <property type="entry name" value="Beta-Casp"/>
    <property type="match status" value="1"/>
</dbReference>
<dbReference type="PANTHER" id="PTHR11203">
    <property type="entry name" value="CLEAVAGE AND POLYADENYLATION SPECIFICITY FACTOR FAMILY MEMBER"/>
    <property type="match status" value="1"/>
</dbReference>
<evidence type="ECO:0000313" key="5">
    <source>
        <dbReference type="Proteomes" id="UP000176997"/>
    </source>
</evidence>
<dbReference type="AlphaFoldDB" id="A0A1G2S913"/>
<dbReference type="SUPFAM" id="SSF56281">
    <property type="entry name" value="Metallo-hydrolase/oxidoreductase"/>
    <property type="match status" value="1"/>
</dbReference>
<dbReference type="PANTHER" id="PTHR11203:SF37">
    <property type="entry name" value="INTEGRATOR COMPLEX SUBUNIT 11"/>
    <property type="match status" value="1"/>
</dbReference>
<reference evidence="4 5" key="1">
    <citation type="journal article" date="2016" name="Nat. Commun.">
        <title>Thousands of microbial genomes shed light on interconnected biogeochemical processes in an aquifer system.</title>
        <authorList>
            <person name="Anantharaman K."/>
            <person name="Brown C.T."/>
            <person name="Hug L.A."/>
            <person name="Sharon I."/>
            <person name="Castelle C.J."/>
            <person name="Probst A.J."/>
            <person name="Thomas B.C."/>
            <person name="Singh A."/>
            <person name="Wilkins M.J."/>
            <person name="Karaoz U."/>
            <person name="Brodie E.L."/>
            <person name="Williams K.H."/>
            <person name="Hubbard S.S."/>
            <person name="Banfield J.F."/>
        </authorList>
    </citation>
    <scope>NUCLEOTIDE SEQUENCE [LARGE SCALE GENOMIC DNA]</scope>
</reference>
<proteinExistence type="predicted"/>
<name>A0A1G2S913_9BACT</name>
<dbReference type="InterPro" id="IPR022712">
    <property type="entry name" value="Beta_Casp"/>
</dbReference>
<dbReference type="InterPro" id="IPR001279">
    <property type="entry name" value="Metallo-B-lactamas"/>
</dbReference>